<feature type="transmembrane region" description="Helical" evidence="2">
    <location>
        <begin position="495"/>
        <end position="517"/>
    </location>
</feature>
<comment type="function">
    <text evidence="1">Part of the tripartite ATP-independent periplasmic (TRAP) transport system.</text>
</comment>
<dbReference type="PANTHER" id="PTHR43849:SF2">
    <property type="entry name" value="BLL3936 PROTEIN"/>
    <property type="match status" value="1"/>
</dbReference>
<dbReference type="RefSeq" id="WP_175277008.1">
    <property type="nucleotide sequence ID" value="NZ_CP054836.1"/>
</dbReference>
<feature type="transmembrane region" description="Helical" evidence="2">
    <location>
        <begin position="408"/>
        <end position="435"/>
    </location>
</feature>
<keyword evidence="5" id="KW-1185">Reference proteome</keyword>
<feature type="transmembrane region" description="Helical" evidence="2">
    <location>
        <begin position="729"/>
        <end position="750"/>
    </location>
</feature>
<feature type="transmembrane region" description="Helical" evidence="2">
    <location>
        <begin position="447"/>
        <end position="474"/>
    </location>
</feature>
<name>A0A6N1VDY3_9HYPH</name>
<keyword evidence="2" id="KW-0812">Transmembrane</keyword>
<evidence type="ECO:0000313" key="4">
    <source>
        <dbReference type="EMBL" id="QKV19116.1"/>
    </source>
</evidence>
<dbReference type="PANTHER" id="PTHR43849">
    <property type="entry name" value="BLL3936 PROTEIN"/>
    <property type="match status" value="1"/>
</dbReference>
<evidence type="ECO:0000256" key="1">
    <source>
        <dbReference type="RuleBase" id="RU369079"/>
    </source>
</evidence>
<dbReference type="InterPro" id="IPR011853">
    <property type="entry name" value="TRAP_DctM-Dct_fused"/>
</dbReference>
<feature type="transmembrane region" description="Helical" evidence="2">
    <location>
        <begin position="301"/>
        <end position="323"/>
    </location>
</feature>
<organism evidence="4 5">
    <name type="scientific">Oricola thermophila</name>
    <dbReference type="NCBI Taxonomy" id="2742145"/>
    <lineage>
        <taxon>Bacteria</taxon>
        <taxon>Pseudomonadati</taxon>
        <taxon>Pseudomonadota</taxon>
        <taxon>Alphaproteobacteria</taxon>
        <taxon>Hyphomicrobiales</taxon>
        <taxon>Ahrensiaceae</taxon>
        <taxon>Oricola</taxon>
    </lineage>
</organism>
<dbReference type="AlphaFoldDB" id="A0A6N1VDY3"/>
<proteinExistence type="predicted"/>
<evidence type="ECO:0000256" key="2">
    <source>
        <dbReference type="SAM" id="Phobius"/>
    </source>
</evidence>
<feature type="transmembrane region" description="Helical" evidence="2">
    <location>
        <begin position="354"/>
        <end position="387"/>
    </location>
</feature>
<accession>A0A6N1VDY3</accession>
<dbReference type="InterPro" id="IPR010656">
    <property type="entry name" value="DctM"/>
</dbReference>
<feature type="transmembrane region" description="Helical" evidence="2">
    <location>
        <begin position="230"/>
        <end position="253"/>
    </location>
</feature>
<feature type="transmembrane region" description="Helical" evidence="2">
    <location>
        <begin position="20"/>
        <end position="41"/>
    </location>
</feature>
<feature type="transmembrane region" description="Helical" evidence="2">
    <location>
        <begin position="48"/>
        <end position="68"/>
    </location>
</feature>
<dbReference type="NCBIfam" id="TIGR02123">
    <property type="entry name" value="TRAP_fused"/>
    <property type="match status" value="1"/>
</dbReference>
<feature type="transmembrane region" description="Helical" evidence="2">
    <location>
        <begin position="74"/>
        <end position="96"/>
    </location>
</feature>
<keyword evidence="1" id="KW-0997">Cell inner membrane</keyword>
<evidence type="ECO:0000313" key="5">
    <source>
        <dbReference type="Proteomes" id="UP000509367"/>
    </source>
</evidence>
<keyword evidence="1" id="KW-1003">Cell membrane</keyword>
<gene>
    <name evidence="4" type="ORF">HTY61_11950</name>
</gene>
<keyword evidence="1" id="KW-0813">Transport</keyword>
<dbReference type="EMBL" id="CP054836">
    <property type="protein sequence ID" value="QKV19116.1"/>
    <property type="molecule type" value="Genomic_DNA"/>
</dbReference>
<protein>
    <submittedName>
        <fullName evidence="4">TRAP transporter fused permease subunit</fullName>
    </submittedName>
</protein>
<feature type="transmembrane region" description="Helical" evidence="2">
    <location>
        <begin position="529"/>
        <end position="548"/>
    </location>
</feature>
<reference evidence="4 5" key="1">
    <citation type="submission" date="2020-06" db="EMBL/GenBank/DDBJ databases">
        <title>Oricola thermophila sp. nov. isolated from a tidal sediments.</title>
        <authorList>
            <person name="Kwon K.K."/>
            <person name="Yang S.-H."/>
            <person name="Park M.-J."/>
        </authorList>
    </citation>
    <scope>NUCLEOTIDE SEQUENCE [LARGE SCALE GENOMIC DNA]</scope>
    <source>
        <strain evidence="4 5">MEBiC13590</strain>
    </source>
</reference>
<sequence length="764" mass="81637">MTSTETLLSRQRMRAVDALFHWLVAVLCTFYVFIHLYIGIYGSPDSQLLNALHVNTALAIVFMTMPLLRRDHPAYLFGRVLDFLALCACVGCTIYFMMEIKTWSIRTLIFRPVDYVTSVIFIALILEACRRAVGGVLVVICLVLMAYALTSDHFGGMFYGAPASPTRLLQTIFLGNAGIFGVAVTVMAQYVVLFILFGVLLNAVGGGRFFTRLAFALFGHRRGGPAKAAVVSSAMLGTISGSAIGNVVTTGIFTIPLMIKLGYRRAFAGGVEAAASNGGMISPPIMGAVAFIMADLMGVSYLTIIAAAAIPALLYYMTMFVTIDLEARKYGLAPLPRGKLPAAGPMLRKQGYFLIPLIVICVALVLGYSIVFVAVMTIATTFIIGILRSNSRLDPARLMGAIEETARSTAGLSATAAAAGIMLGAIFAVGLSFQVAQEAARMADGNLWILVMLCGVMAIIMGMGMSAAAVYLTLAATVVPIMQVAGISQMAAHFYAFYFGIASNITPPVALTAYAAAPIAGSKPIETGFYAAKLGISNLLLPILFVYHPAILLEGSWGEIATVSITSLLALIGFAAVTTGYLFAGLNVTERLVGAIGSLLLFIPEPATDLAGLVAIALWAAYSWRKSRRRQEAVVPIQESAVSDGGGWLNRWASGRMAKEGEAAIGQTSRNEDELLEMLVSDAEDGAVRAQARERFSQLSLYLAWGAVLLTSGLFQFSGSNYIHARDPILWTAVMLLAAVFFVSSIWTVVRWRPVVVAVPRSQS</sequence>
<dbReference type="PRINTS" id="PR00173">
    <property type="entry name" value="EDTRNSPORT"/>
</dbReference>
<keyword evidence="2" id="KW-0472">Membrane</keyword>
<comment type="subcellular location">
    <subcellularLocation>
        <location evidence="1">Cell inner membrane</location>
        <topology evidence="1">Multi-pass membrane protein</topology>
    </subcellularLocation>
</comment>
<feature type="transmembrane region" description="Helical" evidence="2">
    <location>
        <begin position="132"/>
        <end position="150"/>
    </location>
</feature>
<dbReference type="Proteomes" id="UP000509367">
    <property type="component" value="Chromosome"/>
</dbReference>
<dbReference type="GO" id="GO:0005886">
    <property type="term" value="C:plasma membrane"/>
    <property type="evidence" value="ECO:0007669"/>
    <property type="project" value="UniProtKB-SubCell"/>
</dbReference>
<feature type="transmembrane region" description="Helical" evidence="2">
    <location>
        <begin position="560"/>
        <end position="584"/>
    </location>
</feature>
<dbReference type="KEGG" id="orm:HTY61_11950"/>
<feature type="transmembrane region" description="Helical" evidence="2">
    <location>
        <begin position="596"/>
        <end position="622"/>
    </location>
</feature>
<feature type="transmembrane region" description="Helical" evidence="2">
    <location>
        <begin position="273"/>
        <end position="294"/>
    </location>
</feature>
<feature type="domain" description="TRAP C4-dicarboxylate transport system permease DctM subunit" evidence="3">
    <location>
        <begin position="122"/>
        <end position="550"/>
    </location>
</feature>
<feature type="transmembrane region" description="Helical" evidence="2">
    <location>
        <begin position="108"/>
        <end position="126"/>
    </location>
</feature>
<feature type="transmembrane region" description="Helical" evidence="2">
    <location>
        <begin position="699"/>
        <end position="717"/>
    </location>
</feature>
<dbReference type="GO" id="GO:0022857">
    <property type="term" value="F:transmembrane transporter activity"/>
    <property type="evidence" value="ECO:0007669"/>
    <property type="project" value="UniProtKB-UniRule"/>
</dbReference>
<dbReference type="Pfam" id="PF06808">
    <property type="entry name" value="DctM"/>
    <property type="match status" value="1"/>
</dbReference>
<keyword evidence="2" id="KW-1133">Transmembrane helix</keyword>
<evidence type="ECO:0000259" key="3">
    <source>
        <dbReference type="Pfam" id="PF06808"/>
    </source>
</evidence>